<dbReference type="EMBL" id="FOKW01000003">
    <property type="protein sequence ID" value="SFB91651.1"/>
    <property type="molecule type" value="Genomic_DNA"/>
</dbReference>
<accession>A0A1I1EX90</accession>
<keyword evidence="3" id="KW-1185">Reference proteome</keyword>
<organism evidence="2 3">
    <name type="scientific">Natronobacterium haloterrestre</name>
    <name type="common">Halobiforma haloterrestris</name>
    <dbReference type="NCBI Taxonomy" id="148448"/>
    <lineage>
        <taxon>Archaea</taxon>
        <taxon>Methanobacteriati</taxon>
        <taxon>Methanobacteriota</taxon>
        <taxon>Stenosarchaea group</taxon>
        <taxon>Halobacteria</taxon>
        <taxon>Halobacteriales</taxon>
        <taxon>Natrialbaceae</taxon>
        <taxon>Natronobacterium</taxon>
    </lineage>
</organism>
<protein>
    <submittedName>
        <fullName evidence="2">Uncharacterized protein</fullName>
    </submittedName>
</protein>
<reference evidence="3" key="1">
    <citation type="submission" date="2016-10" db="EMBL/GenBank/DDBJ databases">
        <authorList>
            <person name="Varghese N."/>
            <person name="Submissions S."/>
        </authorList>
    </citation>
    <scope>NUCLEOTIDE SEQUENCE [LARGE SCALE GENOMIC DNA]</scope>
    <source>
        <strain evidence="3">DSM 13078</strain>
    </source>
</reference>
<dbReference type="InterPro" id="IPR025444">
    <property type="entry name" value="Monooxy_af470"/>
</dbReference>
<dbReference type="Proteomes" id="UP000199161">
    <property type="component" value="Unassembled WGS sequence"/>
</dbReference>
<sequence>MVGSGIRNVGSAQYWGSSESLRDYTRDSDRLLLPAWQDYYGDAAVGLCHGTYVVGPDEYWTVYNSMPPHGLAASNGPEIVPEAARRSTESLATYEHDHRRDRSAVGARGFGAIRVSRTPDRSRTNS</sequence>
<proteinExistence type="predicted"/>
<evidence type="ECO:0000256" key="1">
    <source>
        <dbReference type="SAM" id="MobiDB-lite"/>
    </source>
</evidence>
<name>A0A1I1EX90_NATHA</name>
<feature type="region of interest" description="Disordered" evidence="1">
    <location>
        <begin position="91"/>
        <end position="126"/>
    </location>
</feature>
<feature type="compositionally biased region" description="Basic and acidic residues" evidence="1">
    <location>
        <begin position="117"/>
        <end position="126"/>
    </location>
</feature>
<dbReference type="Pfam" id="PF13826">
    <property type="entry name" value="Monooxy_af470-like"/>
    <property type="match status" value="1"/>
</dbReference>
<dbReference type="AlphaFoldDB" id="A0A1I1EX90"/>
<evidence type="ECO:0000313" key="3">
    <source>
        <dbReference type="Proteomes" id="UP000199161"/>
    </source>
</evidence>
<evidence type="ECO:0000313" key="2">
    <source>
        <dbReference type="EMBL" id="SFB91651.1"/>
    </source>
</evidence>
<gene>
    <name evidence="2" type="ORF">SAMN05444422_10315</name>
</gene>
<feature type="compositionally biased region" description="Basic and acidic residues" evidence="1">
    <location>
        <begin position="91"/>
        <end position="103"/>
    </location>
</feature>